<comment type="caution">
    <text evidence="1">The sequence shown here is derived from an EMBL/GenBank/DDBJ whole genome shotgun (WGS) entry which is preliminary data.</text>
</comment>
<dbReference type="AlphaFoldDB" id="A0A7J0GES1"/>
<evidence type="ECO:0000313" key="2">
    <source>
        <dbReference type="Proteomes" id="UP000585474"/>
    </source>
</evidence>
<dbReference type="Proteomes" id="UP000585474">
    <property type="component" value="Unassembled WGS sequence"/>
</dbReference>
<keyword evidence="2" id="KW-1185">Reference proteome</keyword>
<dbReference type="EMBL" id="BJWL01000020">
    <property type="protein sequence ID" value="GFZ09208.1"/>
    <property type="molecule type" value="Genomic_DNA"/>
</dbReference>
<evidence type="ECO:0000313" key="1">
    <source>
        <dbReference type="EMBL" id="GFZ09208.1"/>
    </source>
</evidence>
<proteinExistence type="predicted"/>
<protein>
    <submittedName>
        <fullName evidence="1">Uncharacterized protein</fullName>
    </submittedName>
</protein>
<reference evidence="1 2" key="1">
    <citation type="submission" date="2019-07" db="EMBL/GenBank/DDBJ databases">
        <title>De Novo Assembly of kiwifruit Actinidia rufa.</title>
        <authorList>
            <person name="Sugita-Konishi S."/>
            <person name="Sato K."/>
            <person name="Mori E."/>
            <person name="Abe Y."/>
            <person name="Kisaki G."/>
            <person name="Hamano K."/>
            <person name="Suezawa K."/>
            <person name="Otani M."/>
            <person name="Fukuda T."/>
            <person name="Manabe T."/>
            <person name="Gomi K."/>
            <person name="Tabuchi M."/>
            <person name="Akimitsu K."/>
            <person name="Kataoka I."/>
        </authorList>
    </citation>
    <scope>NUCLEOTIDE SEQUENCE [LARGE SCALE GENOMIC DNA]</scope>
    <source>
        <strain evidence="2">cv. Fuchu</strain>
    </source>
</reference>
<accession>A0A7J0GES1</accession>
<organism evidence="1 2">
    <name type="scientific">Actinidia rufa</name>
    <dbReference type="NCBI Taxonomy" id="165716"/>
    <lineage>
        <taxon>Eukaryota</taxon>
        <taxon>Viridiplantae</taxon>
        <taxon>Streptophyta</taxon>
        <taxon>Embryophyta</taxon>
        <taxon>Tracheophyta</taxon>
        <taxon>Spermatophyta</taxon>
        <taxon>Magnoliopsida</taxon>
        <taxon>eudicotyledons</taxon>
        <taxon>Gunneridae</taxon>
        <taxon>Pentapetalae</taxon>
        <taxon>asterids</taxon>
        <taxon>Ericales</taxon>
        <taxon>Actinidiaceae</taxon>
        <taxon>Actinidia</taxon>
    </lineage>
</organism>
<name>A0A7J0GES1_9ERIC</name>
<sequence>MEQARWTPTPKLGAELPNTSTVRAKAIVTTELSLLGKPGMNNYAKSSSERQRAAMISRDVRGQKVTYTIKFLLTALIPRWRHRRHDDGLPTTP</sequence>
<gene>
    <name evidence="1" type="ORF">Acr_20g0010160</name>
</gene>